<feature type="transmembrane region" description="Helical" evidence="1">
    <location>
        <begin position="39"/>
        <end position="60"/>
    </location>
</feature>
<keyword evidence="1" id="KW-1133">Transmembrane helix</keyword>
<gene>
    <name evidence="2" type="ORF">SAMN03080615_03034</name>
</gene>
<feature type="transmembrane region" description="Helical" evidence="1">
    <location>
        <begin position="9"/>
        <end position="33"/>
    </location>
</feature>
<keyword evidence="1" id="KW-0812">Transmembrane</keyword>
<organism evidence="2 3">
    <name type="scientific">Amphritea atlantica</name>
    <dbReference type="NCBI Taxonomy" id="355243"/>
    <lineage>
        <taxon>Bacteria</taxon>
        <taxon>Pseudomonadati</taxon>
        <taxon>Pseudomonadota</taxon>
        <taxon>Gammaproteobacteria</taxon>
        <taxon>Oceanospirillales</taxon>
        <taxon>Oceanospirillaceae</taxon>
        <taxon>Amphritea</taxon>
    </lineage>
</organism>
<feature type="transmembrane region" description="Helical" evidence="1">
    <location>
        <begin position="72"/>
        <end position="89"/>
    </location>
</feature>
<reference evidence="3" key="1">
    <citation type="submission" date="2016-10" db="EMBL/GenBank/DDBJ databases">
        <authorList>
            <person name="Varghese N."/>
            <person name="Submissions S."/>
        </authorList>
    </citation>
    <scope>NUCLEOTIDE SEQUENCE [LARGE SCALE GENOMIC DNA]</scope>
    <source>
        <strain evidence="3">DSM 18887</strain>
    </source>
</reference>
<evidence type="ECO:0000256" key="1">
    <source>
        <dbReference type="SAM" id="Phobius"/>
    </source>
</evidence>
<keyword evidence="1" id="KW-0472">Membrane</keyword>
<proteinExistence type="predicted"/>
<evidence type="ECO:0000313" key="3">
    <source>
        <dbReference type="Proteomes" id="UP000198749"/>
    </source>
</evidence>
<evidence type="ECO:0000313" key="2">
    <source>
        <dbReference type="EMBL" id="SEQ86511.1"/>
    </source>
</evidence>
<name>A0A1H9JHP9_9GAMM</name>
<protein>
    <submittedName>
        <fullName evidence="2">Uncharacterized protein</fullName>
    </submittedName>
</protein>
<accession>A0A1H9JHP9</accession>
<sequence>MNKPDFPEWVIKLIIMVALPAATCFGLYSVAYLDSDRDIFTLPVILSYPVALLGIAGTYKTLISPAKHHLKLAFWIACIVVPVMIQIAVRST</sequence>
<dbReference type="RefSeq" id="WP_091359994.1">
    <property type="nucleotide sequence ID" value="NZ_AP025284.1"/>
</dbReference>
<dbReference type="EMBL" id="FOGB01000009">
    <property type="protein sequence ID" value="SEQ86511.1"/>
    <property type="molecule type" value="Genomic_DNA"/>
</dbReference>
<dbReference type="AlphaFoldDB" id="A0A1H9JHP9"/>
<dbReference type="Proteomes" id="UP000198749">
    <property type="component" value="Unassembled WGS sequence"/>
</dbReference>
<keyword evidence="3" id="KW-1185">Reference proteome</keyword>